<dbReference type="RefSeq" id="WP_158246409.1">
    <property type="nucleotide sequence ID" value="NZ_CP133983.1"/>
</dbReference>
<reference evidence="2 3" key="1">
    <citation type="journal article" date="2019" name="Sci. Rep.">
        <title>Sulfobacillus thermotolerans: new insights into resistance and metabolic capacities of acidophilic chemolithotrophs.</title>
        <authorList>
            <person name="Panyushkina A.E."/>
            <person name="Babenko V.V."/>
            <person name="Nikitina A.S."/>
            <person name="Selezneva O.V."/>
            <person name="Tsaplina I.A."/>
            <person name="Letarova M.A."/>
            <person name="Kostryukova E.S."/>
            <person name="Letarov A.V."/>
        </authorList>
    </citation>
    <scope>NUCLEOTIDE SEQUENCE [LARGE SCALE GENOMIC DNA]</scope>
    <source>
        <strain evidence="2 3">Kr1</strain>
    </source>
</reference>
<dbReference type="Proteomes" id="UP000325292">
    <property type="component" value="Chromosome"/>
</dbReference>
<protein>
    <recommendedName>
        <fullName evidence="4">Asp23/Gls24 family envelope stress response protein</fullName>
    </recommendedName>
</protein>
<evidence type="ECO:0000313" key="3">
    <source>
        <dbReference type="Proteomes" id="UP000325292"/>
    </source>
</evidence>
<comment type="similarity">
    <text evidence="1">Belongs to the asp23 family.</text>
</comment>
<dbReference type="Pfam" id="PF03780">
    <property type="entry name" value="Asp23"/>
    <property type="match status" value="1"/>
</dbReference>
<proteinExistence type="inferred from homology"/>
<keyword evidence="3" id="KW-1185">Reference proteome</keyword>
<gene>
    <name evidence="2" type="ORF">BXT84_11450</name>
</gene>
<accession>A0ABN5H159</accession>
<dbReference type="PANTHER" id="PTHR34297:SF2">
    <property type="entry name" value="ASP23_GLS24 FAMILY ENVELOPE STRESS RESPONSE PROTEIN"/>
    <property type="match status" value="1"/>
</dbReference>
<evidence type="ECO:0000256" key="1">
    <source>
        <dbReference type="ARBA" id="ARBA00005721"/>
    </source>
</evidence>
<evidence type="ECO:0000313" key="2">
    <source>
        <dbReference type="EMBL" id="AUW94481.1"/>
    </source>
</evidence>
<name>A0ABN5H159_9FIRM</name>
<dbReference type="PANTHER" id="PTHR34297">
    <property type="entry name" value="HYPOTHETICAL CYTOSOLIC PROTEIN-RELATED"/>
    <property type="match status" value="1"/>
</dbReference>
<organism evidence="2 3">
    <name type="scientific">Sulfobacillus thermotolerans</name>
    <dbReference type="NCBI Taxonomy" id="338644"/>
    <lineage>
        <taxon>Bacteria</taxon>
        <taxon>Bacillati</taxon>
        <taxon>Bacillota</taxon>
        <taxon>Clostridia</taxon>
        <taxon>Eubacteriales</taxon>
        <taxon>Clostridiales Family XVII. Incertae Sedis</taxon>
        <taxon>Sulfobacillus</taxon>
    </lineage>
</organism>
<evidence type="ECO:0008006" key="4">
    <source>
        <dbReference type="Google" id="ProtNLM"/>
    </source>
</evidence>
<dbReference type="EMBL" id="CP019454">
    <property type="protein sequence ID" value="AUW94481.1"/>
    <property type="molecule type" value="Genomic_DNA"/>
</dbReference>
<sequence length="124" mass="13451">MEVRTEYGTLAVHDDVLAAIVQSAVLAVPGVVDMGIFRVGEGLTEMVKKDQSVRGVWLEDTDQGLVIHVAVIVAYGQRIPVLGQKIVQQCSDRLAESVSMRPRRVIVEVQGVQVVKEEKAPSAS</sequence>
<dbReference type="InterPro" id="IPR005531">
    <property type="entry name" value="Asp23"/>
</dbReference>